<dbReference type="PIRSF" id="PIRSF037834">
    <property type="entry name" value="PA_CoA_Oase3"/>
    <property type="match status" value="1"/>
</dbReference>
<reference evidence="1 2" key="1">
    <citation type="submission" date="2016-06" db="EMBL/GenBank/DDBJ databases">
        <title>Complete genome sequence of a deep-branching marine Gamma Proteobacterium Woeseia oceani type strain XK5.</title>
        <authorList>
            <person name="Mu D."/>
            <person name="Du Z."/>
        </authorList>
    </citation>
    <scope>NUCLEOTIDE SEQUENCE [LARGE SCALE GENOMIC DNA]</scope>
    <source>
        <strain evidence="1 2">XK5</strain>
    </source>
</reference>
<dbReference type="PANTHER" id="PTHR30458:SF0">
    <property type="entry name" value="1,2-PHENYLACETYL-COA EPOXIDASE, SUBUNIT C"/>
    <property type="match status" value="1"/>
</dbReference>
<dbReference type="PANTHER" id="PTHR30458">
    <property type="entry name" value="PHENYLACETIC ACID DEGRADATION PROTEIN PAA"/>
    <property type="match status" value="1"/>
</dbReference>
<dbReference type="Gene3D" id="1.20.1260.10">
    <property type="match status" value="1"/>
</dbReference>
<protein>
    <submittedName>
        <fullName evidence="1">Phenylacetate-CoA oxygenase subunit PaaI</fullName>
    </submittedName>
</protein>
<dbReference type="GO" id="GO:0010124">
    <property type="term" value="P:phenylacetate catabolic process"/>
    <property type="evidence" value="ECO:0007669"/>
    <property type="project" value="InterPro"/>
</dbReference>
<dbReference type="InterPro" id="IPR012347">
    <property type="entry name" value="Ferritin-like"/>
</dbReference>
<dbReference type="InterPro" id="IPR052703">
    <property type="entry name" value="Aromatic_CoA_ox/epox"/>
</dbReference>
<evidence type="ECO:0000313" key="1">
    <source>
        <dbReference type="EMBL" id="ANO51731.1"/>
    </source>
</evidence>
<dbReference type="EMBL" id="CP016268">
    <property type="protein sequence ID" value="ANO51731.1"/>
    <property type="molecule type" value="Genomic_DNA"/>
</dbReference>
<dbReference type="GO" id="GO:0005829">
    <property type="term" value="C:cytosol"/>
    <property type="evidence" value="ECO:0007669"/>
    <property type="project" value="TreeGrafter"/>
</dbReference>
<evidence type="ECO:0000313" key="2">
    <source>
        <dbReference type="Proteomes" id="UP000092695"/>
    </source>
</evidence>
<dbReference type="Pfam" id="PF05138">
    <property type="entry name" value="PaaA_PaaC"/>
    <property type="match status" value="1"/>
</dbReference>
<dbReference type="Proteomes" id="UP000092695">
    <property type="component" value="Chromosome"/>
</dbReference>
<dbReference type="InterPro" id="IPR011882">
    <property type="entry name" value="PaaC"/>
</dbReference>
<name>A0A193LGZ1_9GAMM</name>
<dbReference type="InterPro" id="IPR009078">
    <property type="entry name" value="Ferritin-like_SF"/>
</dbReference>
<dbReference type="STRING" id="1548547.BA177_11450"/>
<proteinExistence type="predicted"/>
<sequence length="251" mass="28671">MSTKPHFEYLLRLGDNALVSGQRLGELVTRAPELEEEMALANFALDCVGQARMFYTYAAEIEGQGRDEDQLAFLRDQIDFRNLLLVEQPNGDFACTIARQFLFLSAYQIQLDELTRSSDKRIAEIAARAVKEVAYQLRHTRQWLIRLGDGTDESHDRMQKAIDDLWRFTGEMFIADEIDEWAAAENVGPNPAALQAPWNDFVQQALQEATLTRPQDAWMDTGGKHGRHTEHLGYLLAEMQYMQRAYPGAAW</sequence>
<dbReference type="FunFam" id="1.20.1260.10:FF:000012">
    <property type="entry name" value="1,2-phenylacetyl-CoA epoxidase, subunit C"/>
    <property type="match status" value="1"/>
</dbReference>
<dbReference type="KEGG" id="woc:BA177_11450"/>
<dbReference type="OrthoDB" id="9789947at2"/>
<dbReference type="SUPFAM" id="SSF47240">
    <property type="entry name" value="Ferritin-like"/>
    <property type="match status" value="1"/>
</dbReference>
<dbReference type="AlphaFoldDB" id="A0A193LGZ1"/>
<dbReference type="NCBIfam" id="TIGR02158">
    <property type="entry name" value="PA_CoA_Oxy3"/>
    <property type="match status" value="1"/>
</dbReference>
<gene>
    <name evidence="1" type="ORF">BA177_11450</name>
</gene>
<dbReference type="RefSeq" id="WP_068616338.1">
    <property type="nucleotide sequence ID" value="NZ_CP016268.1"/>
</dbReference>
<organism evidence="1 2">
    <name type="scientific">Woeseia oceani</name>
    <dbReference type="NCBI Taxonomy" id="1548547"/>
    <lineage>
        <taxon>Bacteria</taxon>
        <taxon>Pseudomonadati</taxon>
        <taxon>Pseudomonadota</taxon>
        <taxon>Gammaproteobacteria</taxon>
        <taxon>Woeseiales</taxon>
        <taxon>Woeseiaceae</taxon>
        <taxon>Woeseia</taxon>
    </lineage>
</organism>
<keyword evidence="2" id="KW-1185">Reference proteome</keyword>
<accession>A0A193LGZ1</accession>
<dbReference type="InterPro" id="IPR007814">
    <property type="entry name" value="PaaA_PaaC"/>
</dbReference>